<protein>
    <submittedName>
        <fullName evidence="1">Uncharacterized protein</fullName>
    </submittedName>
</protein>
<gene>
    <name evidence="1" type="ORF">Salat_0632100</name>
</gene>
<accession>A0AAE1YRJ9</accession>
<dbReference type="EMBL" id="JACGWO010000002">
    <property type="protein sequence ID" value="KAK4434693.1"/>
    <property type="molecule type" value="Genomic_DNA"/>
</dbReference>
<reference evidence="1" key="1">
    <citation type="submission" date="2020-06" db="EMBL/GenBank/DDBJ databases">
        <authorList>
            <person name="Li T."/>
            <person name="Hu X."/>
            <person name="Zhang T."/>
            <person name="Song X."/>
            <person name="Zhang H."/>
            <person name="Dai N."/>
            <person name="Sheng W."/>
            <person name="Hou X."/>
            <person name="Wei L."/>
        </authorList>
    </citation>
    <scope>NUCLEOTIDE SEQUENCE</scope>
    <source>
        <strain evidence="1">3651</strain>
        <tissue evidence="1">Leaf</tissue>
    </source>
</reference>
<sequence length="154" mass="17378">MILKVDDVLVAVLVPVAVDRVVVADLVNLRTLFPNSEVHNLPTAYSDHSVILIRLSPPVSDSVSSPCFPFRFEASWARLPECSELISDSWIRGGIGSSDCGVVGRLNHCSEVLESWWQQRLRGLSRRRKWLERRICELESARWTSEVSTELSNC</sequence>
<reference evidence="1" key="2">
    <citation type="journal article" date="2024" name="Plant">
        <title>Genomic evolution and insights into agronomic trait innovations of Sesamum species.</title>
        <authorList>
            <person name="Miao H."/>
            <person name="Wang L."/>
            <person name="Qu L."/>
            <person name="Liu H."/>
            <person name="Sun Y."/>
            <person name="Le M."/>
            <person name="Wang Q."/>
            <person name="Wei S."/>
            <person name="Zheng Y."/>
            <person name="Lin W."/>
            <person name="Duan Y."/>
            <person name="Cao H."/>
            <person name="Xiong S."/>
            <person name="Wang X."/>
            <person name="Wei L."/>
            <person name="Li C."/>
            <person name="Ma Q."/>
            <person name="Ju M."/>
            <person name="Zhao R."/>
            <person name="Li G."/>
            <person name="Mu C."/>
            <person name="Tian Q."/>
            <person name="Mei H."/>
            <person name="Zhang T."/>
            <person name="Gao T."/>
            <person name="Zhang H."/>
        </authorList>
    </citation>
    <scope>NUCLEOTIDE SEQUENCE</scope>
    <source>
        <strain evidence="1">3651</strain>
    </source>
</reference>
<proteinExistence type="predicted"/>
<organism evidence="1 2">
    <name type="scientific">Sesamum alatum</name>
    <dbReference type="NCBI Taxonomy" id="300844"/>
    <lineage>
        <taxon>Eukaryota</taxon>
        <taxon>Viridiplantae</taxon>
        <taxon>Streptophyta</taxon>
        <taxon>Embryophyta</taxon>
        <taxon>Tracheophyta</taxon>
        <taxon>Spermatophyta</taxon>
        <taxon>Magnoliopsida</taxon>
        <taxon>eudicotyledons</taxon>
        <taxon>Gunneridae</taxon>
        <taxon>Pentapetalae</taxon>
        <taxon>asterids</taxon>
        <taxon>lamiids</taxon>
        <taxon>Lamiales</taxon>
        <taxon>Pedaliaceae</taxon>
        <taxon>Sesamum</taxon>
    </lineage>
</organism>
<dbReference type="AlphaFoldDB" id="A0AAE1YRJ9"/>
<keyword evidence="2" id="KW-1185">Reference proteome</keyword>
<evidence type="ECO:0000313" key="1">
    <source>
        <dbReference type="EMBL" id="KAK4434693.1"/>
    </source>
</evidence>
<evidence type="ECO:0000313" key="2">
    <source>
        <dbReference type="Proteomes" id="UP001293254"/>
    </source>
</evidence>
<name>A0AAE1YRJ9_9LAMI</name>
<comment type="caution">
    <text evidence="1">The sequence shown here is derived from an EMBL/GenBank/DDBJ whole genome shotgun (WGS) entry which is preliminary data.</text>
</comment>
<dbReference type="Proteomes" id="UP001293254">
    <property type="component" value="Unassembled WGS sequence"/>
</dbReference>